<dbReference type="PATRIC" id="fig|1719120.3.peg.3763"/>
<evidence type="ECO:0000313" key="3">
    <source>
        <dbReference type="Proteomes" id="UP000050360"/>
    </source>
</evidence>
<protein>
    <recommendedName>
        <fullName evidence="4">Transposase</fullName>
    </recommendedName>
</protein>
<gene>
    <name evidence="2" type="ORF">MPEBLZ_03466</name>
</gene>
<reference evidence="2 3" key="1">
    <citation type="submission" date="2015-09" db="EMBL/GenBank/DDBJ databases">
        <title>A metagenomics-based metabolic model of nitrate-dependent anaerobic oxidation of methane by Methanoperedens-like archaea.</title>
        <authorList>
            <person name="Arshad A."/>
            <person name="Speth D.R."/>
            <person name="De Graaf R.M."/>
            <person name="Op Den Camp H.J."/>
            <person name="Jetten M.S."/>
            <person name="Welte C.U."/>
        </authorList>
    </citation>
    <scope>NUCLEOTIDE SEQUENCE [LARGE SCALE GENOMIC DNA]</scope>
</reference>
<name>A0A0P8DWI8_9EURY</name>
<dbReference type="AlphaFoldDB" id="A0A0P8DWI8"/>
<proteinExistence type="predicted"/>
<accession>A0A0P8DWI8</accession>
<dbReference type="Proteomes" id="UP000050360">
    <property type="component" value="Unassembled WGS sequence"/>
</dbReference>
<comment type="caution">
    <text evidence="2">The sequence shown here is derived from an EMBL/GenBank/DDBJ whole genome shotgun (WGS) entry which is preliminary data.</text>
</comment>
<evidence type="ECO:0000313" key="2">
    <source>
        <dbReference type="EMBL" id="KPQ41992.1"/>
    </source>
</evidence>
<feature type="region of interest" description="Disordered" evidence="1">
    <location>
        <begin position="299"/>
        <end position="319"/>
    </location>
</feature>
<organism evidence="2 3">
    <name type="scientific">Candidatus Methanoperedens nitratireducens</name>
    <dbReference type="NCBI Taxonomy" id="1392998"/>
    <lineage>
        <taxon>Archaea</taxon>
        <taxon>Methanobacteriati</taxon>
        <taxon>Methanobacteriota</taxon>
        <taxon>Stenosarchaea group</taxon>
        <taxon>Methanomicrobia</taxon>
        <taxon>Methanosarcinales</taxon>
        <taxon>ANME-2 cluster</taxon>
        <taxon>Candidatus Methanoperedentaceae</taxon>
        <taxon>Candidatus Methanoperedens</taxon>
    </lineage>
</organism>
<evidence type="ECO:0000256" key="1">
    <source>
        <dbReference type="SAM" id="MobiDB-lite"/>
    </source>
</evidence>
<dbReference type="EMBL" id="LKCM01000280">
    <property type="protein sequence ID" value="KPQ41992.1"/>
    <property type="molecule type" value="Genomic_DNA"/>
</dbReference>
<evidence type="ECO:0008006" key="4">
    <source>
        <dbReference type="Google" id="ProtNLM"/>
    </source>
</evidence>
<sequence length="533" mass="60660">MWTHSYFVSTAGNVSSETIKEIYSGTEYTMRSETPSFVTELPLKNHIGRRSYYTYTSGYWQGSCIMHVLGKPWNDLDLSSNQKSIRKSRNSQKPLMVNRKRKRTKAFNDLNRKEGFTDYDIQHYATGIRNSWMEEHIHAHIAQKLATRAFKAVQKKAFGKAKNVRFKGKNQMDSLEGKNNETGLIFRDNSLYWSGLEIPCIIDQDNDLIAYGLNHKVKYCRIVRRKINGKNRFYLQLVNEGTPCQNPKNKIGTEGVGLDVGTGTIATVADTKATLKQFCGELIPDQKKKRKLQRKLDRSLRATNPDNYNKNGTVKKGKKFKKSNRYKTISKDLAETDRILAAHRKSLHGKDINEIIAMGTQIKTEKVSYKGWQKRYGRSINMRAPSMFMNSLKRKAENAGGYLFEFPTPTTKLSQICHICEQAVKKPLSKRWHICCGIRMQRDLYSAFLAKCVDKETSALDLARAKDLWQGLESILSDAISRAKQTAIGKVCPTSFGFKGIQSQSGSLVNPVRIISEAMDAVIPLDESHRELI</sequence>